<dbReference type="PANTHER" id="PTHR15430:SF1">
    <property type="entry name" value="GLOMULIN"/>
    <property type="match status" value="1"/>
</dbReference>
<reference evidence="2" key="3">
    <citation type="submission" date="2025-09" db="UniProtKB">
        <authorList>
            <consortium name="Ensembl"/>
        </authorList>
    </citation>
    <scope>IDENTIFICATION</scope>
</reference>
<dbReference type="GeneTree" id="ENSGT00390000018446"/>
<proteinExistence type="predicted"/>
<dbReference type="Ensembl" id="ENSDCDT00010063594.1">
    <property type="protein sequence ID" value="ENSDCDP00010053097.1"/>
    <property type="gene ID" value="ENSDCDG00010030895.1"/>
</dbReference>
<dbReference type="GO" id="GO:0055105">
    <property type="term" value="F:ubiquitin-protein transferase inhibitor activity"/>
    <property type="evidence" value="ECO:0007669"/>
    <property type="project" value="TreeGrafter"/>
</dbReference>
<evidence type="ECO:0008006" key="4">
    <source>
        <dbReference type="Google" id="ProtNLM"/>
    </source>
</evidence>
<dbReference type="RefSeq" id="XP_028817340.1">
    <property type="nucleotide sequence ID" value="XM_028961507.1"/>
</dbReference>
<dbReference type="Pfam" id="PF08568">
    <property type="entry name" value="Kinetochor_Ybp2"/>
    <property type="match status" value="1"/>
</dbReference>
<dbReference type="GeneID" id="114768951"/>
<dbReference type="PANTHER" id="PTHR15430">
    <property type="entry name" value="GLOMULIN"/>
    <property type="match status" value="1"/>
</dbReference>
<gene>
    <name evidence="2" type="primary">glmnb</name>
</gene>
<name>A0AAY4E5S6_9TELE</name>
<dbReference type="InterPro" id="IPR013877">
    <property type="entry name" value="YAP-bd/ALF4/Glomulin"/>
</dbReference>
<organism evidence="2 3">
    <name type="scientific">Denticeps clupeoides</name>
    <name type="common">denticle herring</name>
    <dbReference type="NCBI Taxonomy" id="299321"/>
    <lineage>
        <taxon>Eukaryota</taxon>
        <taxon>Metazoa</taxon>
        <taxon>Chordata</taxon>
        <taxon>Craniata</taxon>
        <taxon>Vertebrata</taxon>
        <taxon>Euteleostomi</taxon>
        <taxon>Actinopterygii</taxon>
        <taxon>Neopterygii</taxon>
        <taxon>Teleostei</taxon>
        <taxon>Clupei</taxon>
        <taxon>Clupeiformes</taxon>
        <taxon>Denticipitoidei</taxon>
        <taxon>Denticipitidae</taxon>
        <taxon>Denticeps</taxon>
    </lineage>
</organism>
<dbReference type="GO" id="GO:0005737">
    <property type="term" value="C:cytoplasm"/>
    <property type="evidence" value="ECO:0007669"/>
    <property type="project" value="TreeGrafter"/>
</dbReference>
<dbReference type="Proteomes" id="UP000694580">
    <property type="component" value="Chromosome 19"/>
</dbReference>
<feature type="region of interest" description="Disordered" evidence="1">
    <location>
        <begin position="509"/>
        <end position="528"/>
    </location>
</feature>
<reference evidence="2 3" key="1">
    <citation type="submission" date="2020-06" db="EMBL/GenBank/DDBJ databases">
        <authorList>
            <consortium name="Wellcome Sanger Institute Data Sharing"/>
        </authorList>
    </citation>
    <scope>NUCLEOTIDE SEQUENCE [LARGE SCALE GENOMIC DNA]</scope>
</reference>
<sequence length="578" mass="64683">MAENDLTEVVQRWQRTPEGEFKEEDRELFINAGRTIVAQGDGGKLLDFFREQRNQGIVKSMGCGLMAPLVDEALKRRKSLVDCRAAIHHLVQTCRPADLQDVLLEQVKSHPEAISDTIMLLVPALQTALLRLGDRKGPSVGATLEVLQTQVAKLPVPYTPRQEREDAYGLGRCCGALLDFVRPFVAEVQGSNATADGRLRTELLKFCMLSLRDPLLQAHLDGPQSSLWNFATQITIILPAIQHPLPKLLLCPTPRKMEQSGDRGESRACLAYLLFVQLIAMEMFPAVFSPVFVLQCNMDYINLLLSSKEEPWLMKGLELYEKSLERVEDGSLPVALLELQSFSRVPQNLVEIMTVCPMEHLKTKGLAVFQLFTDKLSGEAKHKFFRCMLKTSHHAGVDGHIIKNIKKQVDLTRKAAGSVWFSGSHLLSLLQLALCLPQGAETDLLNGMDRVIESLNLLRFLLIVQKGHGSIVDASELHALAERYLKTLRACLCMSRSYYSSEVKGIREDHKNKAKEAREAQRGKNPARDITVKNEKLSSMSPEVQHQVLQSALVTFDLMESLVVRIEELMEGSCTPEI</sequence>
<dbReference type="InterPro" id="IPR019516">
    <property type="entry name" value="Glomulin/ALF4"/>
</dbReference>
<evidence type="ECO:0000256" key="1">
    <source>
        <dbReference type="SAM" id="MobiDB-lite"/>
    </source>
</evidence>
<evidence type="ECO:0000313" key="2">
    <source>
        <dbReference type="Ensembl" id="ENSDCDP00010053097.1"/>
    </source>
</evidence>
<reference evidence="2" key="2">
    <citation type="submission" date="2025-08" db="UniProtKB">
        <authorList>
            <consortium name="Ensembl"/>
        </authorList>
    </citation>
    <scope>IDENTIFICATION</scope>
</reference>
<evidence type="ECO:0000313" key="3">
    <source>
        <dbReference type="Proteomes" id="UP000694580"/>
    </source>
</evidence>
<accession>A0AAY4E5S6</accession>
<keyword evidence="3" id="KW-1185">Reference proteome</keyword>
<dbReference type="AlphaFoldDB" id="A0AAY4E5S6"/>
<protein>
    <recommendedName>
        <fullName evidence="4">Glomulin-like</fullName>
    </recommendedName>
</protein>